<evidence type="ECO:0000313" key="4">
    <source>
        <dbReference type="EMBL" id="CDY26249.1"/>
    </source>
</evidence>
<organism evidence="4 5">
    <name type="scientific">Brassica napus</name>
    <name type="common">Rape</name>
    <dbReference type="NCBI Taxonomy" id="3708"/>
    <lineage>
        <taxon>Eukaryota</taxon>
        <taxon>Viridiplantae</taxon>
        <taxon>Streptophyta</taxon>
        <taxon>Embryophyta</taxon>
        <taxon>Tracheophyta</taxon>
        <taxon>Spermatophyta</taxon>
        <taxon>Magnoliopsida</taxon>
        <taxon>eudicotyledons</taxon>
        <taxon>Gunneridae</taxon>
        <taxon>Pentapetalae</taxon>
        <taxon>rosids</taxon>
        <taxon>malvids</taxon>
        <taxon>Brassicales</taxon>
        <taxon>Brassicaceae</taxon>
        <taxon>Brassiceae</taxon>
        <taxon>Brassica</taxon>
    </lineage>
</organism>
<dbReference type="PANTHER" id="PTHR31618">
    <property type="entry name" value="MECHANOSENSITIVE ION CHANNEL PROTEIN 5"/>
    <property type="match status" value="1"/>
</dbReference>
<feature type="transmembrane region" description="Helical" evidence="3">
    <location>
        <begin position="6"/>
        <end position="29"/>
    </location>
</feature>
<keyword evidence="3" id="KW-1133">Transmembrane helix</keyword>
<dbReference type="Gramene" id="CDY26249">
    <property type="protein sequence ID" value="CDY26249"/>
    <property type="gene ID" value="GSBRNA2T00034920001"/>
</dbReference>
<evidence type="ECO:0000256" key="1">
    <source>
        <dbReference type="ARBA" id="ARBA00004141"/>
    </source>
</evidence>
<evidence type="ECO:0000313" key="5">
    <source>
        <dbReference type="Proteomes" id="UP000028999"/>
    </source>
</evidence>
<keyword evidence="3" id="KW-0472">Membrane</keyword>
<proteinExistence type="inferred from homology"/>
<comment type="subcellular location">
    <subcellularLocation>
        <location evidence="1">Membrane</location>
        <topology evidence="1">Multi-pass membrane protein</topology>
    </subcellularLocation>
</comment>
<dbReference type="InterPro" id="IPR016688">
    <property type="entry name" value="MscS-like_plants/fungi"/>
</dbReference>
<dbReference type="PANTHER" id="PTHR31618:SF1">
    <property type="entry name" value="EF-HAND DOMAIN-CONTAINING PROTEIN"/>
    <property type="match status" value="1"/>
</dbReference>
<dbReference type="PaxDb" id="3708-A0A078GLY1"/>
<dbReference type="Proteomes" id="UP000028999">
    <property type="component" value="Unassembled WGS sequence"/>
</dbReference>
<reference evidence="4 5" key="1">
    <citation type="journal article" date="2014" name="Science">
        <title>Plant genetics. Early allopolyploid evolution in the post-Neolithic Brassica napus oilseed genome.</title>
        <authorList>
            <person name="Chalhoub B."/>
            <person name="Denoeud F."/>
            <person name="Liu S."/>
            <person name="Parkin I.A."/>
            <person name="Tang H."/>
            <person name="Wang X."/>
            <person name="Chiquet J."/>
            <person name="Belcram H."/>
            <person name="Tong C."/>
            <person name="Samans B."/>
            <person name="Correa M."/>
            <person name="Da Silva C."/>
            <person name="Just J."/>
            <person name="Falentin C."/>
            <person name="Koh C.S."/>
            <person name="Le Clainche I."/>
            <person name="Bernard M."/>
            <person name="Bento P."/>
            <person name="Noel B."/>
            <person name="Labadie K."/>
            <person name="Alberti A."/>
            <person name="Charles M."/>
            <person name="Arnaud D."/>
            <person name="Guo H."/>
            <person name="Daviaud C."/>
            <person name="Alamery S."/>
            <person name="Jabbari K."/>
            <person name="Zhao M."/>
            <person name="Edger P.P."/>
            <person name="Chelaifa H."/>
            <person name="Tack D."/>
            <person name="Lassalle G."/>
            <person name="Mestiri I."/>
            <person name="Schnel N."/>
            <person name="Le Paslier M.C."/>
            <person name="Fan G."/>
            <person name="Renault V."/>
            <person name="Bayer P.E."/>
            <person name="Golicz A.A."/>
            <person name="Manoli S."/>
            <person name="Lee T.H."/>
            <person name="Thi V.H."/>
            <person name="Chalabi S."/>
            <person name="Hu Q."/>
            <person name="Fan C."/>
            <person name="Tollenaere R."/>
            <person name="Lu Y."/>
            <person name="Battail C."/>
            <person name="Shen J."/>
            <person name="Sidebottom C.H."/>
            <person name="Wang X."/>
            <person name="Canaguier A."/>
            <person name="Chauveau A."/>
            <person name="Berard A."/>
            <person name="Deniot G."/>
            <person name="Guan M."/>
            <person name="Liu Z."/>
            <person name="Sun F."/>
            <person name="Lim Y.P."/>
            <person name="Lyons E."/>
            <person name="Town C.D."/>
            <person name="Bancroft I."/>
            <person name="Wang X."/>
            <person name="Meng J."/>
            <person name="Ma J."/>
            <person name="Pires J.C."/>
            <person name="King G.J."/>
            <person name="Brunel D."/>
            <person name="Delourme R."/>
            <person name="Renard M."/>
            <person name="Aury J.M."/>
            <person name="Adams K.L."/>
            <person name="Batley J."/>
            <person name="Snowdon R.J."/>
            <person name="Tost J."/>
            <person name="Edwards D."/>
            <person name="Zhou Y."/>
            <person name="Hua W."/>
            <person name="Sharpe A.G."/>
            <person name="Paterson A.H."/>
            <person name="Guan C."/>
            <person name="Wincker P."/>
        </authorList>
    </citation>
    <scope>NUCLEOTIDE SEQUENCE [LARGE SCALE GENOMIC DNA]</scope>
    <source>
        <strain evidence="5">cv. Darmor-bzh</strain>
    </source>
</reference>
<accession>A0A078GLY1</accession>
<dbReference type="GO" id="GO:0016020">
    <property type="term" value="C:membrane"/>
    <property type="evidence" value="ECO:0007669"/>
    <property type="project" value="UniProtKB-SubCell"/>
</dbReference>
<sequence>MVISSSTIDVVLGAMVWFIYPFAFMILTAESHPRRYQEKIQELLFYWYITETLSGRRPWMEIQHLVNPKKTSAWRMKKRVKNGSTLKIQNESKARVAATELFQNVAKPGSKFIELGDLTRFLPENDALSFLRIFGPTGEDGTTRIIFPSRLPFIVNERTGISCSSMQHFMMVVKKINFFSVTFVGLDMKEYQISSGTLRSKWRIDLFRGSSSLEKMQLILSESQGNLFP</sequence>
<dbReference type="EMBL" id="LK032186">
    <property type="protein sequence ID" value="CDY26249.1"/>
    <property type="molecule type" value="Genomic_DNA"/>
</dbReference>
<gene>
    <name evidence="4" type="primary">BnaA06g11680D</name>
    <name evidence="4" type="ORF">GSBRNA2T00034920001</name>
</gene>
<dbReference type="AlphaFoldDB" id="A0A078GLY1"/>
<evidence type="ECO:0000256" key="2">
    <source>
        <dbReference type="ARBA" id="ARBA00008017"/>
    </source>
</evidence>
<dbReference type="OMA" id="TSAWRMK"/>
<dbReference type="STRING" id="3708.A0A078GLY1"/>
<name>A0A078GLY1_BRANA</name>
<comment type="similarity">
    <text evidence="2">Belongs to the MscS (TC 1.A.23) family.</text>
</comment>
<keyword evidence="5" id="KW-1185">Reference proteome</keyword>
<evidence type="ECO:0000256" key="3">
    <source>
        <dbReference type="SAM" id="Phobius"/>
    </source>
</evidence>
<protein>
    <submittedName>
        <fullName evidence="4">BnaA06g11680D protein</fullName>
    </submittedName>
</protein>
<keyword evidence="3" id="KW-0812">Transmembrane</keyword>